<sequence>MRAISQLVKVRNTSALYGGDAGSLKFGIRAKPLAPASWGENVAAAVNTEKQVVPVNRYSFIHHSVDKDYL</sequence>
<dbReference type="EMBL" id="JAINUF010000002">
    <property type="protein sequence ID" value="KAJ8376004.1"/>
    <property type="molecule type" value="Genomic_DNA"/>
</dbReference>
<name>A0A9Q1J919_SYNKA</name>
<dbReference type="Proteomes" id="UP001152622">
    <property type="component" value="Chromosome 2"/>
</dbReference>
<organism evidence="1 2">
    <name type="scientific">Synaphobranchus kaupii</name>
    <name type="common">Kaup's arrowtooth eel</name>
    <dbReference type="NCBI Taxonomy" id="118154"/>
    <lineage>
        <taxon>Eukaryota</taxon>
        <taxon>Metazoa</taxon>
        <taxon>Chordata</taxon>
        <taxon>Craniata</taxon>
        <taxon>Vertebrata</taxon>
        <taxon>Euteleostomi</taxon>
        <taxon>Actinopterygii</taxon>
        <taxon>Neopterygii</taxon>
        <taxon>Teleostei</taxon>
        <taxon>Anguilliformes</taxon>
        <taxon>Synaphobranchidae</taxon>
        <taxon>Synaphobranchus</taxon>
    </lineage>
</organism>
<comment type="caution">
    <text evidence="1">The sequence shown here is derived from an EMBL/GenBank/DDBJ whole genome shotgun (WGS) entry which is preliminary data.</text>
</comment>
<evidence type="ECO:0000313" key="1">
    <source>
        <dbReference type="EMBL" id="KAJ8376004.1"/>
    </source>
</evidence>
<keyword evidence="2" id="KW-1185">Reference proteome</keyword>
<proteinExistence type="predicted"/>
<reference evidence="1" key="1">
    <citation type="journal article" date="2023" name="Science">
        <title>Genome structures resolve the early diversification of teleost fishes.</title>
        <authorList>
            <person name="Parey E."/>
            <person name="Louis A."/>
            <person name="Montfort J."/>
            <person name="Bouchez O."/>
            <person name="Roques C."/>
            <person name="Iampietro C."/>
            <person name="Lluch J."/>
            <person name="Castinel A."/>
            <person name="Donnadieu C."/>
            <person name="Desvignes T."/>
            <person name="Floi Bucao C."/>
            <person name="Jouanno E."/>
            <person name="Wen M."/>
            <person name="Mejri S."/>
            <person name="Dirks R."/>
            <person name="Jansen H."/>
            <person name="Henkel C."/>
            <person name="Chen W.J."/>
            <person name="Zahm M."/>
            <person name="Cabau C."/>
            <person name="Klopp C."/>
            <person name="Thompson A.W."/>
            <person name="Robinson-Rechavi M."/>
            <person name="Braasch I."/>
            <person name="Lecointre G."/>
            <person name="Bobe J."/>
            <person name="Postlethwait J.H."/>
            <person name="Berthelot C."/>
            <person name="Roest Crollius H."/>
            <person name="Guiguen Y."/>
        </authorList>
    </citation>
    <scope>NUCLEOTIDE SEQUENCE</scope>
    <source>
        <strain evidence="1">WJC10195</strain>
    </source>
</reference>
<evidence type="ECO:0000313" key="2">
    <source>
        <dbReference type="Proteomes" id="UP001152622"/>
    </source>
</evidence>
<gene>
    <name evidence="1" type="ORF">SKAU_G00065840</name>
</gene>
<dbReference type="AlphaFoldDB" id="A0A9Q1J919"/>
<accession>A0A9Q1J919</accession>
<protein>
    <submittedName>
        <fullName evidence="1">Uncharacterized protein</fullName>
    </submittedName>
</protein>